<dbReference type="InterPro" id="IPR052712">
    <property type="entry name" value="Acid_resist_chaperone_HdeD"/>
</dbReference>
<dbReference type="InterPro" id="IPR005325">
    <property type="entry name" value="DUF308_memb"/>
</dbReference>
<proteinExistence type="predicted"/>
<dbReference type="PANTHER" id="PTHR34989">
    <property type="entry name" value="PROTEIN HDED"/>
    <property type="match status" value="1"/>
</dbReference>
<dbReference type="GO" id="GO:0005886">
    <property type="term" value="C:plasma membrane"/>
    <property type="evidence" value="ECO:0007669"/>
    <property type="project" value="TreeGrafter"/>
</dbReference>
<evidence type="ECO:0008006" key="3">
    <source>
        <dbReference type="Google" id="ProtNLM"/>
    </source>
</evidence>
<sequence length="168" mass="17738">MKIAGIVFVILGALAILFPYVAGLSYNFILAYLIIFAGAAHLWWAWRPSLEGRTQHLLLGLLFLAGGISLLVFPWIGLISFTIILGVSFLIQGGVQLALASNSPRLRGNSKTMLIVSGLAGIIAGALILIGLPSTAAWAIGILAGINMLFFGVALLAMDKALSDVFDD</sequence>
<dbReference type="Pfam" id="PF03729">
    <property type="entry name" value="DUF308"/>
    <property type="match status" value="1"/>
</dbReference>
<keyword evidence="1" id="KW-1133">Transmembrane helix</keyword>
<feature type="transmembrane region" description="Helical" evidence="1">
    <location>
        <begin position="25"/>
        <end position="45"/>
    </location>
</feature>
<evidence type="ECO:0000256" key="1">
    <source>
        <dbReference type="SAM" id="Phobius"/>
    </source>
</evidence>
<accession>A0A160TXX6</accession>
<protein>
    <recommendedName>
        <fullName evidence="3">Acid-resistance membrane protein</fullName>
    </recommendedName>
</protein>
<feature type="transmembrane region" description="Helical" evidence="1">
    <location>
        <begin position="57"/>
        <end position="76"/>
    </location>
</feature>
<dbReference type="PANTHER" id="PTHR34989:SF1">
    <property type="entry name" value="PROTEIN HDED"/>
    <property type="match status" value="1"/>
</dbReference>
<dbReference type="EMBL" id="CZQD01000013">
    <property type="protein sequence ID" value="CUS55821.1"/>
    <property type="molecule type" value="Genomic_DNA"/>
</dbReference>
<dbReference type="AlphaFoldDB" id="A0A160TXX6"/>
<feature type="transmembrane region" description="Helical" evidence="1">
    <location>
        <begin position="138"/>
        <end position="158"/>
    </location>
</feature>
<keyword evidence="1" id="KW-0812">Transmembrane</keyword>
<feature type="transmembrane region" description="Helical" evidence="1">
    <location>
        <begin position="82"/>
        <end position="100"/>
    </location>
</feature>
<feature type="transmembrane region" description="Helical" evidence="1">
    <location>
        <begin position="112"/>
        <end position="132"/>
    </location>
</feature>
<reference evidence="2" key="1">
    <citation type="submission" date="2015-10" db="EMBL/GenBank/DDBJ databases">
        <authorList>
            <person name="Gilbert D.G."/>
        </authorList>
    </citation>
    <scope>NUCLEOTIDE SEQUENCE</scope>
</reference>
<evidence type="ECO:0000313" key="2">
    <source>
        <dbReference type="EMBL" id="CUS55821.1"/>
    </source>
</evidence>
<keyword evidence="1" id="KW-0472">Membrane</keyword>
<name>A0A160TXX6_9ZZZZ</name>
<gene>
    <name evidence="2" type="ORF">MGWOODY_Hyp91</name>
</gene>
<organism evidence="2">
    <name type="scientific">hydrothermal vent metagenome</name>
    <dbReference type="NCBI Taxonomy" id="652676"/>
    <lineage>
        <taxon>unclassified sequences</taxon>
        <taxon>metagenomes</taxon>
        <taxon>ecological metagenomes</taxon>
    </lineage>
</organism>